<dbReference type="AlphaFoldDB" id="A0A0C2WVM1"/>
<gene>
    <name evidence="1" type="ORF">M378DRAFT_905027</name>
</gene>
<name>A0A0C2WVM1_AMAMK</name>
<reference evidence="1 2" key="1">
    <citation type="submission" date="2014-04" db="EMBL/GenBank/DDBJ databases">
        <title>Evolutionary Origins and Diversification of the Mycorrhizal Mutualists.</title>
        <authorList>
            <consortium name="DOE Joint Genome Institute"/>
            <consortium name="Mycorrhizal Genomics Consortium"/>
            <person name="Kohler A."/>
            <person name="Kuo A."/>
            <person name="Nagy L.G."/>
            <person name="Floudas D."/>
            <person name="Copeland A."/>
            <person name="Barry K.W."/>
            <person name="Cichocki N."/>
            <person name="Veneault-Fourrey C."/>
            <person name="LaButti K."/>
            <person name="Lindquist E.A."/>
            <person name="Lipzen A."/>
            <person name="Lundell T."/>
            <person name="Morin E."/>
            <person name="Murat C."/>
            <person name="Riley R."/>
            <person name="Ohm R."/>
            <person name="Sun H."/>
            <person name="Tunlid A."/>
            <person name="Henrissat B."/>
            <person name="Grigoriev I.V."/>
            <person name="Hibbett D.S."/>
            <person name="Martin F."/>
        </authorList>
    </citation>
    <scope>NUCLEOTIDE SEQUENCE [LARGE SCALE GENOMIC DNA]</scope>
    <source>
        <strain evidence="1 2">Koide BX008</strain>
    </source>
</reference>
<proteinExistence type="predicted"/>
<sequence length="162" mass="18577">MQWGCFTFSNISAWGTSFTGTSRILGRNCIIPVLWIYDDVDATRISFYARLGGSLSVHLRHSQPSWLQRLSYIVTLAIFFQDLHSGDVVLHQEIDPVSDFQHLNSRAKLCFWGVSTSYVKETPHLDLKDKAMLTFEANVLIFGRLFYCVRSSFAFCPYFTIC</sequence>
<dbReference type="InParanoid" id="A0A0C2WVM1"/>
<protein>
    <submittedName>
        <fullName evidence="1">Uncharacterized protein</fullName>
    </submittedName>
</protein>
<dbReference type="HOGENOM" id="CLU_1721878_0_0_1"/>
<organism evidence="1 2">
    <name type="scientific">Amanita muscaria (strain Koide BX008)</name>
    <dbReference type="NCBI Taxonomy" id="946122"/>
    <lineage>
        <taxon>Eukaryota</taxon>
        <taxon>Fungi</taxon>
        <taxon>Dikarya</taxon>
        <taxon>Basidiomycota</taxon>
        <taxon>Agaricomycotina</taxon>
        <taxon>Agaricomycetes</taxon>
        <taxon>Agaricomycetidae</taxon>
        <taxon>Agaricales</taxon>
        <taxon>Pluteineae</taxon>
        <taxon>Amanitaceae</taxon>
        <taxon>Amanita</taxon>
    </lineage>
</organism>
<accession>A0A0C2WVM1</accession>
<keyword evidence="2" id="KW-1185">Reference proteome</keyword>
<dbReference type="Proteomes" id="UP000054549">
    <property type="component" value="Unassembled WGS sequence"/>
</dbReference>
<evidence type="ECO:0000313" key="2">
    <source>
        <dbReference type="Proteomes" id="UP000054549"/>
    </source>
</evidence>
<dbReference type="EMBL" id="KN818292">
    <property type="protein sequence ID" value="KIL60846.1"/>
    <property type="molecule type" value="Genomic_DNA"/>
</dbReference>
<evidence type="ECO:0000313" key="1">
    <source>
        <dbReference type="EMBL" id="KIL60846.1"/>
    </source>
</evidence>